<evidence type="ECO:0000256" key="9">
    <source>
        <dbReference type="ARBA" id="ARBA00022960"/>
    </source>
</evidence>
<keyword evidence="11" id="KW-0961">Cell wall biogenesis/degradation</keyword>
<proteinExistence type="inferred from homology"/>
<evidence type="ECO:0000256" key="12">
    <source>
        <dbReference type="ARBA" id="ARBA00034000"/>
    </source>
</evidence>
<dbReference type="PRINTS" id="PR00725">
    <property type="entry name" value="DADACBPTASE1"/>
</dbReference>
<dbReference type="Proteomes" id="UP001501588">
    <property type="component" value="Unassembled WGS sequence"/>
</dbReference>
<dbReference type="InterPro" id="IPR012907">
    <property type="entry name" value="Peptidase_S11_C"/>
</dbReference>
<evidence type="ECO:0000256" key="8">
    <source>
        <dbReference type="ARBA" id="ARBA00022801"/>
    </source>
</evidence>
<evidence type="ECO:0000256" key="6">
    <source>
        <dbReference type="ARBA" id="ARBA00022670"/>
    </source>
</evidence>
<evidence type="ECO:0000256" key="15">
    <source>
        <dbReference type="SAM" id="SignalP"/>
    </source>
</evidence>
<evidence type="ECO:0000256" key="14">
    <source>
        <dbReference type="SAM" id="MobiDB-lite"/>
    </source>
</evidence>
<evidence type="ECO:0000256" key="3">
    <source>
        <dbReference type="ARBA" id="ARBA00007164"/>
    </source>
</evidence>
<dbReference type="SUPFAM" id="SSF56601">
    <property type="entry name" value="beta-lactamase/transpeptidase-like"/>
    <property type="match status" value="1"/>
</dbReference>
<dbReference type="InterPro" id="IPR015956">
    <property type="entry name" value="Peniciliin-bd_prot_C_sf"/>
</dbReference>
<feature type="compositionally biased region" description="Low complexity" evidence="14">
    <location>
        <begin position="23"/>
        <end position="35"/>
    </location>
</feature>
<evidence type="ECO:0000256" key="7">
    <source>
        <dbReference type="ARBA" id="ARBA00022729"/>
    </source>
</evidence>
<dbReference type="InterPro" id="IPR018044">
    <property type="entry name" value="Peptidase_S11"/>
</dbReference>
<dbReference type="Gene3D" id="2.60.410.10">
    <property type="entry name" value="D-Ala-D-Ala carboxypeptidase, C-terminal domain"/>
    <property type="match status" value="1"/>
</dbReference>
<dbReference type="PANTHER" id="PTHR21581:SF6">
    <property type="entry name" value="TRAFFICKING PROTEIN PARTICLE COMPLEX SUBUNIT 12"/>
    <property type="match status" value="1"/>
</dbReference>
<dbReference type="EMBL" id="BAAAFZ010000028">
    <property type="protein sequence ID" value="GAA0584089.1"/>
    <property type="molecule type" value="Genomic_DNA"/>
</dbReference>
<evidence type="ECO:0000313" key="17">
    <source>
        <dbReference type="EMBL" id="GAA0584089.1"/>
    </source>
</evidence>
<dbReference type="Pfam" id="PF07943">
    <property type="entry name" value="PBP5_C"/>
    <property type="match status" value="1"/>
</dbReference>
<evidence type="ECO:0000256" key="5">
    <source>
        <dbReference type="ARBA" id="ARBA00022645"/>
    </source>
</evidence>
<dbReference type="RefSeq" id="WP_343895451.1">
    <property type="nucleotide sequence ID" value="NZ_BAAAFZ010000028.1"/>
</dbReference>
<keyword evidence="8" id="KW-0378">Hydrolase</keyword>
<protein>
    <recommendedName>
        <fullName evidence="4">serine-type D-Ala-D-Ala carboxypeptidase</fullName>
        <ecNumber evidence="4">3.4.16.4</ecNumber>
    </recommendedName>
</protein>
<evidence type="ECO:0000256" key="13">
    <source>
        <dbReference type="RuleBase" id="RU004016"/>
    </source>
</evidence>
<feature type="domain" description="Peptidase S11 D-Ala-D-Ala carboxypeptidase A C-terminal" evidence="16">
    <location>
        <begin position="308"/>
        <end position="398"/>
    </location>
</feature>
<gene>
    <name evidence="17" type="ORF">GCM10009416_23140</name>
</gene>
<feature type="compositionally biased region" description="Low complexity" evidence="14">
    <location>
        <begin position="50"/>
        <end position="64"/>
    </location>
</feature>
<keyword evidence="9" id="KW-0133">Cell shape</keyword>
<keyword evidence="6" id="KW-0645">Protease</keyword>
<keyword evidence="5 17" id="KW-0121">Carboxypeptidase</keyword>
<evidence type="ECO:0000256" key="4">
    <source>
        <dbReference type="ARBA" id="ARBA00012448"/>
    </source>
</evidence>
<keyword evidence="7 15" id="KW-0732">Signal</keyword>
<dbReference type="GO" id="GO:0004180">
    <property type="term" value="F:carboxypeptidase activity"/>
    <property type="evidence" value="ECO:0007669"/>
    <property type="project" value="UniProtKB-KW"/>
</dbReference>
<dbReference type="InterPro" id="IPR006311">
    <property type="entry name" value="TAT_signal"/>
</dbReference>
<comment type="pathway">
    <text evidence="2">Cell wall biogenesis; peptidoglycan biosynthesis.</text>
</comment>
<organism evidence="17 18">
    <name type="scientific">Craurococcus roseus</name>
    <dbReference type="NCBI Taxonomy" id="77585"/>
    <lineage>
        <taxon>Bacteria</taxon>
        <taxon>Pseudomonadati</taxon>
        <taxon>Pseudomonadota</taxon>
        <taxon>Alphaproteobacteria</taxon>
        <taxon>Acetobacterales</taxon>
        <taxon>Acetobacteraceae</taxon>
        <taxon>Craurococcus</taxon>
    </lineage>
</organism>
<dbReference type="Pfam" id="PF00768">
    <property type="entry name" value="Peptidase_S11"/>
    <property type="match status" value="1"/>
</dbReference>
<dbReference type="EC" id="3.4.16.4" evidence="4"/>
<sequence>MPPVPRRRRSLLLPAGAALASTLLPPLPASAQGGRPQRGGGRQGGGASQAGGPPTSPATTPLGPLDTIAKQAFVVDYDTDAVLLEKNADERMPPSSMSKLMTMYMVFDMLKQGRLKLEQELPVSERAWRMGGSKMFVHVGNTVPVEALMRGVIVQSGNDACIVFAEAISGSEQQFAEAMNEKAREIGLTSSTFRNATGWPDPEHRTTCRDLARLAKRIISEFPEYYSYYNERSFRWNDISQENRNPTLARVPGADGLKTGHTEEAGYGLTASAKRGERRLVLVFNGLPTMRARGEESERLLEWAFREFENVSLFRAGETVEEVPVHLGDRRTVPLVGARDVVVTLPKQWRRNLQARLRYDAPVAAPVAKGKELGRLEVSGQGVPPMSLPLLAGTDVNRLGLVPRIPAVLEHLISSR</sequence>
<dbReference type="PROSITE" id="PS51318">
    <property type="entry name" value="TAT"/>
    <property type="match status" value="1"/>
</dbReference>
<dbReference type="InterPro" id="IPR037167">
    <property type="entry name" value="Peptidase_S11_C_sf"/>
</dbReference>
<reference evidence="18" key="1">
    <citation type="journal article" date="2019" name="Int. J. Syst. Evol. Microbiol.">
        <title>The Global Catalogue of Microorganisms (GCM) 10K type strain sequencing project: providing services to taxonomists for standard genome sequencing and annotation.</title>
        <authorList>
            <consortium name="The Broad Institute Genomics Platform"/>
            <consortium name="The Broad Institute Genome Sequencing Center for Infectious Disease"/>
            <person name="Wu L."/>
            <person name="Ma J."/>
        </authorList>
    </citation>
    <scope>NUCLEOTIDE SEQUENCE [LARGE SCALE GENOMIC DNA]</scope>
    <source>
        <strain evidence="18">JCM 9933</strain>
    </source>
</reference>
<feature type="region of interest" description="Disordered" evidence="14">
    <location>
        <begin position="23"/>
        <end position="64"/>
    </location>
</feature>
<evidence type="ECO:0000313" key="18">
    <source>
        <dbReference type="Proteomes" id="UP001501588"/>
    </source>
</evidence>
<keyword evidence="18" id="KW-1185">Reference proteome</keyword>
<dbReference type="SMART" id="SM00936">
    <property type="entry name" value="PBP5_C"/>
    <property type="match status" value="1"/>
</dbReference>
<comment type="similarity">
    <text evidence="3 13">Belongs to the peptidase S11 family.</text>
</comment>
<accession>A0ABP3Q6T6</accession>
<dbReference type="PANTHER" id="PTHR21581">
    <property type="entry name" value="D-ALANYL-D-ALANINE CARBOXYPEPTIDASE"/>
    <property type="match status" value="1"/>
</dbReference>
<feature type="chain" id="PRO_5045904599" description="serine-type D-Ala-D-Ala carboxypeptidase" evidence="15">
    <location>
        <begin position="32"/>
        <end position="416"/>
    </location>
</feature>
<comment type="caution">
    <text evidence="17">The sequence shown here is derived from an EMBL/GenBank/DDBJ whole genome shotgun (WGS) entry which is preliminary data.</text>
</comment>
<evidence type="ECO:0000256" key="11">
    <source>
        <dbReference type="ARBA" id="ARBA00023316"/>
    </source>
</evidence>
<evidence type="ECO:0000256" key="10">
    <source>
        <dbReference type="ARBA" id="ARBA00022984"/>
    </source>
</evidence>
<comment type="catalytic activity">
    <reaction evidence="12">
        <text>Preferential cleavage: (Ac)2-L-Lys-D-Ala-|-D-Ala. Also transpeptidation of peptidyl-alanyl moieties that are N-acyl substituents of D-alanine.</text>
        <dbReference type="EC" id="3.4.16.4"/>
    </reaction>
</comment>
<evidence type="ECO:0000256" key="2">
    <source>
        <dbReference type="ARBA" id="ARBA00004752"/>
    </source>
</evidence>
<keyword evidence="10" id="KW-0573">Peptidoglycan synthesis</keyword>
<dbReference type="Gene3D" id="3.40.710.10">
    <property type="entry name" value="DD-peptidase/beta-lactamase superfamily"/>
    <property type="match status" value="1"/>
</dbReference>
<evidence type="ECO:0000259" key="16">
    <source>
        <dbReference type="SMART" id="SM00936"/>
    </source>
</evidence>
<name>A0ABP3Q6T6_9PROT</name>
<dbReference type="InterPro" id="IPR012338">
    <property type="entry name" value="Beta-lactam/transpept-like"/>
</dbReference>
<feature type="signal peptide" evidence="15">
    <location>
        <begin position="1"/>
        <end position="31"/>
    </location>
</feature>
<dbReference type="SUPFAM" id="SSF69189">
    <property type="entry name" value="Penicillin-binding protein associated domain"/>
    <property type="match status" value="1"/>
</dbReference>
<comment type="function">
    <text evidence="1">Removes C-terminal D-alanyl residues from sugar-peptide cell wall precursors.</text>
</comment>
<feature type="compositionally biased region" description="Gly residues" evidence="14">
    <location>
        <begin position="36"/>
        <end position="49"/>
    </location>
</feature>
<evidence type="ECO:0000256" key="1">
    <source>
        <dbReference type="ARBA" id="ARBA00003217"/>
    </source>
</evidence>
<dbReference type="InterPro" id="IPR001967">
    <property type="entry name" value="Peptidase_S11_N"/>
</dbReference>